<feature type="compositionally biased region" description="Basic and acidic residues" evidence="1">
    <location>
        <begin position="23"/>
        <end position="41"/>
    </location>
</feature>
<gene>
    <name evidence="2" type="ORF">B296_00031671</name>
</gene>
<feature type="region of interest" description="Disordered" evidence="1">
    <location>
        <begin position="1"/>
        <end position="82"/>
    </location>
</feature>
<dbReference type="AlphaFoldDB" id="A0A426Z843"/>
<dbReference type="Proteomes" id="UP000287651">
    <property type="component" value="Unassembled WGS sequence"/>
</dbReference>
<name>A0A426Z843_ENSVE</name>
<feature type="compositionally biased region" description="Basic residues" evidence="1">
    <location>
        <begin position="42"/>
        <end position="54"/>
    </location>
</feature>
<evidence type="ECO:0000313" key="3">
    <source>
        <dbReference type="Proteomes" id="UP000287651"/>
    </source>
</evidence>
<reference evidence="2 3" key="1">
    <citation type="journal article" date="2014" name="Agronomy (Basel)">
        <title>A Draft Genome Sequence for Ensete ventricosum, the Drought-Tolerant Tree Against Hunger.</title>
        <authorList>
            <person name="Harrison J."/>
            <person name="Moore K.A."/>
            <person name="Paszkiewicz K."/>
            <person name="Jones T."/>
            <person name="Grant M."/>
            <person name="Ambacheew D."/>
            <person name="Muzemil S."/>
            <person name="Studholme D.J."/>
        </authorList>
    </citation>
    <scope>NUCLEOTIDE SEQUENCE [LARGE SCALE GENOMIC DNA]</scope>
</reference>
<dbReference type="EMBL" id="AMZH03007934">
    <property type="protein sequence ID" value="RRT60093.1"/>
    <property type="molecule type" value="Genomic_DNA"/>
</dbReference>
<sequence length="304" mass="33280">MKVKGKLAGCTSSRPALSPSAKELVEGAGKRPDERGGELLRKKTKVTISKRSRKATYGEGSEWAPRSKGKEPTMEAAGFPDRPPNVRELCKVDGRVGRDRYFILQISESSQPDAEGQLKLHWPNLTASSRVLTDIPLSRVVHILIERNLALRVENKGLKSSAGLEAMAAVKSRVTKLSAEVERLKAALGESEQCCKDHELATKSARSELKDRQESWRWLEDKVLSLTQVAEVLLGNLSGSVTCVQATESLYRDIDVESLDMGELQEFPADVVIVPGALAIKNEGDMRPSLADEFGYDNGFSGSM</sequence>
<comment type="caution">
    <text evidence="2">The sequence shown here is derived from an EMBL/GenBank/DDBJ whole genome shotgun (WGS) entry which is preliminary data.</text>
</comment>
<evidence type="ECO:0000256" key="1">
    <source>
        <dbReference type="SAM" id="MobiDB-lite"/>
    </source>
</evidence>
<protein>
    <submittedName>
        <fullName evidence="2">Uncharacterized protein</fullName>
    </submittedName>
</protein>
<organism evidence="2 3">
    <name type="scientific">Ensete ventricosum</name>
    <name type="common">Abyssinian banana</name>
    <name type="synonym">Musa ensete</name>
    <dbReference type="NCBI Taxonomy" id="4639"/>
    <lineage>
        <taxon>Eukaryota</taxon>
        <taxon>Viridiplantae</taxon>
        <taxon>Streptophyta</taxon>
        <taxon>Embryophyta</taxon>
        <taxon>Tracheophyta</taxon>
        <taxon>Spermatophyta</taxon>
        <taxon>Magnoliopsida</taxon>
        <taxon>Liliopsida</taxon>
        <taxon>Zingiberales</taxon>
        <taxon>Musaceae</taxon>
        <taxon>Ensete</taxon>
    </lineage>
</organism>
<proteinExistence type="predicted"/>
<accession>A0A426Z843</accession>
<evidence type="ECO:0000313" key="2">
    <source>
        <dbReference type="EMBL" id="RRT60093.1"/>
    </source>
</evidence>